<keyword evidence="8" id="KW-1185">Reference proteome</keyword>
<feature type="signal peptide" evidence="6">
    <location>
        <begin position="1"/>
        <end position="23"/>
    </location>
</feature>
<evidence type="ECO:0000256" key="2">
    <source>
        <dbReference type="ARBA" id="ARBA00022692"/>
    </source>
</evidence>
<evidence type="ECO:0000313" key="8">
    <source>
        <dbReference type="Proteomes" id="UP001396898"/>
    </source>
</evidence>
<comment type="caution">
    <text evidence="7">The sequence shown here is derived from an EMBL/GenBank/DDBJ whole genome shotgun (WGS) entry which is preliminary data.</text>
</comment>
<reference evidence="7 8" key="1">
    <citation type="submission" date="2023-01" db="EMBL/GenBank/DDBJ databases">
        <title>Analysis of 21 Apiospora genomes using comparative genomics revels a genus with tremendous synthesis potential of carbohydrate active enzymes and secondary metabolites.</title>
        <authorList>
            <person name="Sorensen T."/>
        </authorList>
    </citation>
    <scope>NUCLEOTIDE SEQUENCE [LARGE SCALE GENOMIC DNA]</scope>
    <source>
        <strain evidence="7 8">CBS 20057</strain>
    </source>
</reference>
<evidence type="ECO:0000256" key="6">
    <source>
        <dbReference type="SAM" id="SignalP"/>
    </source>
</evidence>
<protein>
    <submittedName>
        <fullName evidence="7">UbiA prenyltransferase</fullName>
    </submittedName>
</protein>
<dbReference type="InterPro" id="IPR000537">
    <property type="entry name" value="UbiA_prenyltransferase"/>
</dbReference>
<feature type="transmembrane region" description="Helical" evidence="5">
    <location>
        <begin position="124"/>
        <end position="155"/>
    </location>
</feature>
<organism evidence="7 8">
    <name type="scientific">Apiospora marii</name>
    <dbReference type="NCBI Taxonomy" id="335849"/>
    <lineage>
        <taxon>Eukaryota</taxon>
        <taxon>Fungi</taxon>
        <taxon>Dikarya</taxon>
        <taxon>Ascomycota</taxon>
        <taxon>Pezizomycotina</taxon>
        <taxon>Sordariomycetes</taxon>
        <taxon>Xylariomycetidae</taxon>
        <taxon>Amphisphaeriales</taxon>
        <taxon>Apiosporaceae</taxon>
        <taxon>Apiospora</taxon>
    </lineage>
</organism>
<accession>A0ABR1RVL7</accession>
<sequence length="320" mass="35377">MILPNRVWTIFHLLWLITEDDFATFVLPNTAFGVFGALSGSLLAVPPGSSSDMSSITSTNDQRRLRLRLLLLRLPATIFFNWSNLLIFDLANQRLPDSVREDALNKPWRPVPRGLLTSTQMRQAMLLAIPLVLAANHFWLHVGVETTLLFVLTWLYNDLRGGDESWVLRNVIIAAAFGVYNLGSLKVAGGVGAGGSVETKMTPLGMAWVVVISGVILATMQVQDLKDVAGDRSRGRLSAPLVLGDRLARWTIALPVLFWSVVCSLIWGPRLWGLPTVALGILVAYRCVTPPASGQGTMRDRRTWQLWAFWTATLYALPCL</sequence>
<feature type="transmembrane region" description="Helical" evidence="5">
    <location>
        <begin position="205"/>
        <end position="226"/>
    </location>
</feature>
<evidence type="ECO:0000256" key="1">
    <source>
        <dbReference type="ARBA" id="ARBA00004141"/>
    </source>
</evidence>
<dbReference type="PANTHER" id="PTHR42723">
    <property type="entry name" value="CHLOROPHYLL SYNTHASE"/>
    <property type="match status" value="1"/>
</dbReference>
<keyword evidence="6" id="KW-0732">Signal</keyword>
<feature type="transmembrane region" description="Helical" evidence="5">
    <location>
        <begin position="247"/>
        <end position="267"/>
    </location>
</feature>
<dbReference type="Proteomes" id="UP001396898">
    <property type="component" value="Unassembled WGS sequence"/>
</dbReference>
<evidence type="ECO:0000256" key="4">
    <source>
        <dbReference type="ARBA" id="ARBA00023136"/>
    </source>
</evidence>
<dbReference type="CDD" id="cd13965">
    <property type="entry name" value="PT_UbiA_3"/>
    <property type="match status" value="1"/>
</dbReference>
<dbReference type="Pfam" id="PF01040">
    <property type="entry name" value="UbiA"/>
    <property type="match status" value="1"/>
</dbReference>
<keyword evidence="3 5" id="KW-1133">Transmembrane helix</keyword>
<gene>
    <name evidence="7" type="ORF">PG991_008181</name>
</gene>
<feature type="chain" id="PRO_5047287050" evidence="6">
    <location>
        <begin position="24"/>
        <end position="320"/>
    </location>
</feature>
<keyword evidence="2 5" id="KW-0812">Transmembrane</keyword>
<feature type="transmembrane region" description="Helical" evidence="5">
    <location>
        <begin position="167"/>
        <end position="185"/>
    </location>
</feature>
<evidence type="ECO:0000313" key="7">
    <source>
        <dbReference type="EMBL" id="KAK8018991.1"/>
    </source>
</evidence>
<dbReference type="EMBL" id="JAQQWI010000010">
    <property type="protein sequence ID" value="KAK8018991.1"/>
    <property type="molecule type" value="Genomic_DNA"/>
</dbReference>
<evidence type="ECO:0000256" key="5">
    <source>
        <dbReference type="SAM" id="Phobius"/>
    </source>
</evidence>
<dbReference type="InterPro" id="IPR050475">
    <property type="entry name" value="Prenyltransferase_related"/>
</dbReference>
<proteinExistence type="predicted"/>
<dbReference type="PANTHER" id="PTHR42723:SF1">
    <property type="entry name" value="CHLOROPHYLL SYNTHASE, CHLOROPLASTIC"/>
    <property type="match status" value="1"/>
</dbReference>
<comment type="subcellular location">
    <subcellularLocation>
        <location evidence="1">Membrane</location>
        <topology evidence="1">Multi-pass membrane protein</topology>
    </subcellularLocation>
</comment>
<feature type="transmembrane region" description="Helical" evidence="5">
    <location>
        <begin position="67"/>
        <end position="88"/>
    </location>
</feature>
<keyword evidence="4 5" id="KW-0472">Membrane</keyword>
<name>A0ABR1RVL7_9PEZI</name>
<feature type="transmembrane region" description="Helical" evidence="5">
    <location>
        <begin position="273"/>
        <end position="292"/>
    </location>
</feature>
<evidence type="ECO:0000256" key="3">
    <source>
        <dbReference type="ARBA" id="ARBA00022989"/>
    </source>
</evidence>